<evidence type="ECO:0000256" key="6">
    <source>
        <dbReference type="ARBA" id="ARBA00023004"/>
    </source>
</evidence>
<dbReference type="Proteomes" id="UP001161325">
    <property type="component" value="Unassembled WGS sequence"/>
</dbReference>
<keyword evidence="6 9" id="KW-0408">Iron</keyword>
<dbReference type="HAMAP" id="MF_00106">
    <property type="entry name" value="UxuA"/>
    <property type="match status" value="1"/>
</dbReference>
<proteinExistence type="inferred from homology"/>
<comment type="cofactor">
    <cofactor evidence="9">
        <name>Fe(2+)</name>
        <dbReference type="ChEBI" id="CHEBI:29033"/>
    </cofactor>
    <cofactor evidence="9">
        <name>Mn(2+)</name>
        <dbReference type="ChEBI" id="CHEBI:29035"/>
    </cofactor>
</comment>
<dbReference type="GO" id="GO:0008198">
    <property type="term" value="F:ferrous iron binding"/>
    <property type="evidence" value="ECO:0007669"/>
    <property type="project" value="TreeGrafter"/>
</dbReference>
<comment type="catalytic activity">
    <reaction evidence="1 9">
        <text>D-mannonate = 2-dehydro-3-deoxy-D-gluconate + H2O</text>
        <dbReference type="Rhea" id="RHEA:20097"/>
        <dbReference type="ChEBI" id="CHEBI:15377"/>
        <dbReference type="ChEBI" id="CHEBI:17767"/>
        <dbReference type="ChEBI" id="CHEBI:57990"/>
        <dbReference type="EC" id="4.2.1.8"/>
    </reaction>
</comment>
<dbReference type="SUPFAM" id="SSF51658">
    <property type="entry name" value="Xylose isomerase-like"/>
    <property type="match status" value="1"/>
</dbReference>
<organism evidence="10 11">
    <name type="scientific">Roseisolibacter agri</name>
    <dbReference type="NCBI Taxonomy" id="2014610"/>
    <lineage>
        <taxon>Bacteria</taxon>
        <taxon>Pseudomonadati</taxon>
        <taxon>Gemmatimonadota</taxon>
        <taxon>Gemmatimonadia</taxon>
        <taxon>Gemmatimonadales</taxon>
        <taxon>Gemmatimonadaceae</taxon>
        <taxon>Roseisolibacter</taxon>
    </lineage>
</organism>
<comment type="caution">
    <text evidence="10">The sequence shown here is derived from an EMBL/GenBank/DDBJ whole genome shotgun (WGS) entry which is preliminary data.</text>
</comment>
<keyword evidence="7 9" id="KW-0464">Manganese</keyword>
<keyword evidence="11" id="KW-1185">Reference proteome</keyword>
<dbReference type="GO" id="GO:0008927">
    <property type="term" value="F:mannonate dehydratase activity"/>
    <property type="evidence" value="ECO:0007669"/>
    <property type="project" value="UniProtKB-UniRule"/>
</dbReference>
<reference evidence="10" key="1">
    <citation type="submission" date="2022-08" db="EMBL/GenBank/DDBJ databases">
        <title>Draft genome sequencing of Roseisolibacter agri AW1220.</title>
        <authorList>
            <person name="Tobiishi Y."/>
            <person name="Tonouchi A."/>
        </authorList>
    </citation>
    <scope>NUCLEOTIDE SEQUENCE</scope>
    <source>
        <strain evidence="10">AW1220</strain>
    </source>
</reference>
<comment type="function">
    <text evidence="2 9">Catalyzes the dehydration of D-mannonate.</text>
</comment>
<evidence type="ECO:0000313" key="11">
    <source>
        <dbReference type="Proteomes" id="UP001161325"/>
    </source>
</evidence>
<evidence type="ECO:0000256" key="9">
    <source>
        <dbReference type="HAMAP-Rule" id="MF_00106"/>
    </source>
</evidence>
<comment type="pathway">
    <text evidence="3 9">Carbohydrate metabolism; pentose and glucuronate interconversion.</text>
</comment>
<dbReference type="Gene3D" id="3.20.20.150">
    <property type="entry name" value="Divalent-metal-dependent TIM barrel enzymes"/>
    <property type="match status" value="1"/>
</dbReference>
<dbReference type="EMBL" id="BRXS01000001">
    <property type="protein sequence ID" value="GLC23733.1"/>
    <property type="molecule type" value="Genomic_DNA"/>
</dbReference>
<sequence>MEMTFRWFGPDDPIPLAHVRQIPGVRGVVSALYDVPVGEAWPREKLERLAATVDDAGLHVAVIESIPVHEDIKLGRPTRDRLIDAYCASVEAMGALGIPVLCYNFMPIFDWTRTDLAMPMPDGSTALAYDEAALARIDLSRGTGDLPGWATAYTAEELAALLAAYRDVDAERLWEHLAYFLERVAPVAERANVRMAIHPDDPPWPIFGLPRIVTNAAAFDRLCDLVDSPANGVTFCTGSLGADPANDLPAIARRIGARGRIHFAHCRNVALTGDRRFHEAPHPSRFGHVDFHAVLRALHATGFSGPMRPDHGRMIWGETGRPGYGLYDRALGATYLQGLWEGIAGASA</sequence>
<evidence type="ECO:0000256" key="8">
    <source>
        <dbReference type="ARBA" id="ARBA00023239"/>
    </source>
</evidence>
<dbReference type="EC" id="4.2.1.8" evidence="5 9"/>
<name>A0AA37QBP6_9BACT</name>
<dbReference type="PIRSF" id="PIRSF016049">
    <property type="entry name" value="Man_dehyd"/>
    <property type="match status" value="1"/>
</dbReference>
<dbReference type="NCBIfam" id="NF003027">
    <property type="entry name" value="PRK03906.1"/>
    <property type="match status" value="2"/>
</dbReference>
<dbReference type="NCBIfam" id="TIGR00695">
    <property type="entry name" value="uxuA"/>
    <property type="match status" value="1"/>
</dbReference>
<dbReference type="GO" id="GO:0030145">
    <property type="term" value="F:manganese ion binding"/>
    <property type="evidence" value="ECO:0007669"/>
    <property type="project" value="TreeGrafter"/>
</dbReference>
<dbReference type="RefSeq" id="WP_284348178.1">
    <property type="nucleotide sequence ID" value="NZ_BRXS01000001.1"/>
</dbReference>
<dbReference type="Pfam" id="PF03786">
    <property type="entry name" value="UxuA"/>
    <property type="match status" value="1"/>
</dbReference>
<dbReference type="AlphaFoldDB" id="A0AA37QBP6"/>
<comment type="similarity">
    <text evidence="4 9">Belongs to the mannonate dehydratase family.</text>
</comment>
<evidence type="ECO:0000313" key="10">
    <source>
        <dbReference type="EMBL" id="GLC23733.1"/>
    </source>
</evidence>
<protein>
    <recommendedName>
        <fullName evidence="5 9">Mannonate dehydratase</fullName>
        <ecNumber evidence="5 9">4.2.1.8</ecNumber>
    </recommendedName>
    <alternativeName>
        <fullName evidence="9">D-mannonate hydro-lyase</fullName>
    </alternativeName>
</protein>
<evidence type="ECO:0000256" key="7">
    <source>
        <dbReference type="ARBA" id="ARBA00023211"/>
    </source>
</evidence>
<accession>A0AA37QBP6</accession>
<dbReference type="PANTHER" id="PTHR30387:SF2">
    <property type="entry name" value="MANNONATE DEHYDRATASE"/>
    <property type="match status" value="1"/>
</dbReference>
<keyword evidence="8 9" id="KW-0456">Lyase</keyword>
<evidence type="ECO:0000256" key="4">
    <source>
        <dbReference type="ARBA" id="ARBA00007389"/>
    </source>
</evidence>
<evidence type="ECO:0000256" key="3">
    <source>
        <dbReference type="ARBA" id="ARBA00004892"/>
    </source>
</evidence>
<evidence type="ECO:0000256" key="5">
    <source>
        <dbReference type="ARBA" id="ARBA00012927"/>
    </source>
</evidence>
<dbReference type="InterPro" id="IPR004628">
    <property type="entry name" value="Man_deHydtase"/>
</dbReference>
<dbReference type="PANTHER" id="PTHR30387">
    <property type="entry name" value="MANNONATE DEHYDRATASE"/>
    <property type="match status" value="1"/>
</dbReference>
<dbReference type="GO" id="GO:0042840">
    <property type="term" value="P:D-glucuronate catabolic process"/>
    <property type="evidence" value="ECO:0007669"/>
    <property type="project" value="TreeGrafter"/>
</dbReference>
<evidence type="ECO:0000256" key="1">
    <source>
        <dbReference type="ARBA" id="ARBA00001794"/>
    </source>
</evidence>
<evidence type="ECO:0000256" key="2">
    <source>
        <dbReference type="ARBA" id="ARBA00002713"/>
    </source>
</evidence>
<gene>
    <name evidence="9 10" type="primary">uxuA</name>
    <name evidence="10" type="ORF">rosag_02460</name>
</gene>
<dbReference type="InterPro" id="IPR036237">
    <property type="entry name" value="Xyl_isomerase-like_sf"/>
</dbReference>